<evidence type="ECO:0000313" key="1">
    <source>
        <dbReference type="EMBL" id="KAG8053348.1"/>
    </source>
</evidence>
<evidence type="ECO:0000313" key="2">
    <source>
        <dbReference type="Proteomes" id="UP000729402"/>
    </source>
</evidence>
<comment type="caution">
    <text evidence="1">The sequence shown here is derived from an EMBL/GenBank/DDBJ whole genome shotgun (WGS) entry which is preliminary data.</text>
</comment>
<keyword evidence="2" id="KW-1185">Reference proteome</keyword>
<accession>A0A8J5RXK5</accession>
<dbReference type="Proteomes" id="UP000729402">
    <property type="component" value="Unassembled WGS sequence"/>
</dbReference>
<reference evidence="1" key="2">
    <citation type="submission" date="2021-02" db="EMBL/GenBank/DDBJ databases">
        <authorList>
            <person name="Kimball J.A."/>
            <person name="Haas M.W."/>
            <person name="Macchietto M."/>
            <person name="Kono T."/>
            <person name="Duquette J."/>
            <person name="Shao M."/>
        </authorList>
    </citation>
    <scope>NUCLEOTIDE SEQUENCE</scope>
    <source>
        <tissue evidence="1">Fresh leaf tissue</tissue>
    </source>
</reference>
<sequence>MPDSTTIVVLVACLASPPPRRLPPASASPLPPLFRKQPVRCNALDRLMSIGVASGKFSLVWIISRSHIVNRSLLQLI</sequence>
<dbReference type="EMBL" id="JAAALK010000288">
    <property type="protein sequence ID" value="KAG8053348.1"/>
    <property type="molecule type" value="Genomic_DNA"/>
</dbReference>
<organism evidence="1 2">
    <name type="scientific">Zizania palustris</name>
    <name type="common">Northern wild rice</name>
    <dbReference type="NCBI Taxonomy" id="103762"/>
    <lineage>
        <taxon>Eukaryota</taxon>
        <taxon>Viridiplantae</taxon>
        <taxon>Streptophyta</taxon>
        <taxon>Embryophyta</taxon>
        <taxon>Tracheophyta</taxon>
        <taxon>Spermatophyta</taxon>
        <taxon>Magnoliopsida</taxon>
        <taxon>Liliopsida</taxon>
        <taxon>Poales</taxon>
        <taxon>Poaceae</taxon>
        <taxon>BOP clade</taxon>
        <taxon>Oryzoideae</taxon>
        <taxon>Oryzeae</taxon>
        <taxon>Zizaniinae</taxon>
        <taxon>Zizania</taxon>
    </lineage>
</organism>
<name>A0A8J5RXK5_ZIZPA</name>
<protein>
    <submittedName>
        <fullName evidence="1">Uncharacterized protein</fullName>
    </submittedName>
</protein>
<gene>
    <name evidence="1" type="ORF">GUJ93_ZPchr0001g29711</name>
</gene>
<proteinExistence type="predicted"/>
<dbReference type="AlphaFoldDB" id="A0A8J5RXK5"/>
<reference evidence="1" key="1">
    <citation type="journal article" date="2021" name="bioRxiv">
        <title>Whole Genome Assembly and Annotation of Northern Wild Rice, Zizania palustris L., Supports a Whole Genome Duplication in the Zizania Genus.</title>
        <authorList>
            <person name="Haas M."/>
            <person name="Kono T."/>
            <person name="Macchietto M."/>
            <person name="Millas R."/>
            <person name="McGilp L."/>
            <person name="Shao M."/>
            <person name="Duquette J."/>
            <person name="Hirsch C.N."/>
            <person name="Kimball J."/>
        </authorList>
    </citation>
    <scope>NUCLEOTIDE SEQUENCE</scope>
    <source>
        <tissue evidence="1">Fresh leaf tissue</tissue>
    </source>
</reference>